<dbReference type="InterPro" id="IPR033749">
    <property type="entry name" value="Polyprenyl_synt_CS"/>
</dbReference>
<evidence type="ECO:0000256" key="5">
    <source>
        <dbReference type="RuleBase" id="RU004466"/>
    </source>
</evidence>
<evidence type="ECO:0000256" key="4">
    <source>
        <dbReference type="ARBA" id="ARBA00022842"/>
    </source>
</evidence>
<dbReference type="Gene3D" id="1.10.600.10">
    <property type="entry name" value="Farnesyl Diphosphate Synthase"/>
    <property type="match status" value="1"/>
</dbReference>
<dbReference type="GO" id="GO:0004337">
    <property type="term" value="F:(2E,6E)-farnesyl diphosphate synthase activity"/>
    <property type="evidence" value="ECO:0007669"/>
    <property type="project" value="TreeGrafter"/>
</dbReference>
<protein>
    <submittedName>
        <fullName evidence="6">Polyprenyl synthetase</fullName>
    </submittedName>
</protein>
<dbReference type="GO" id="GO:0045337">
    <property type="term" value="P:farnesyl diphosphate biosynthetic process"/>
    <property type="evidence" value="ECO:0007669"/>
    <property type="project" value="TreeGrafter"/>
</dbReference>
<dbReference type="Proteomes" id="UP000265618">
    <property type="component" value="Unassembled WGS sequence"/>
</dbReference>
<evidence type="ECO:0000256" key="1">
    <source>
        <dbReference type="ARBA" id="ARBA00001946"/>
    </source>
</evidence>
<dbReference type="InterPro" id="IPR008949">
    <property type="entry name" value="Isoprenoid_synthase_dom_sf"/>
</dbReference>
<evidence type="ECO:0000313" key="7">
    <source>
        <dbReference type="Proteomes" id="UP000265618"/>
    </source>
</evidence>
<keyword evidence="7" id="KW-1185">Reference proteome</keyword>
<dbReference type="PROSITE" id="PS00444">
    <property type="entry name" value="POLYPRENYL_SYNTHASE_2"/>
    <property type="match status" value="1"/>
</dbReference>
<keyword evidence="3" id="KW-0479">Metal-binding</keyword>
<organism evidence="6 7">
    <name type="scientific">Kipferlia bialata</name>
    <dbReference type="NCBI Taxonomy" id="797122"/>
    <lineage>
        <taxon>Eukaryota</taxon>
        <taxon>Metamonada</taxon>
        <taxon>Carpediemonas-like organisms</taxon>
        <taxon>Kipferlia</taxon>
    </lineage>
</organism>
<evidence type="ECO:0000313" key="6">
    <source>
        <dbReference type="EMBL" id="GIQ80744.1"/>
    </source>
</evidence>
<evidence type="ECO:0000256" key="2">
    <source>
        <dbReference type="ARBA" id="ARBA00022679"/>
    </source>
</evidence>
<evidence type="ECO:0000256" key="3">
    <source>
        <dbReference type="ARBA" id="ARBA00022723"/>
    </source>
</evidence>
<dbReference type="InterPro" id="IPR039702">
    <property type="entry name" value="FPS1-like"/>
</dbReference>
<dbReference type="GO" id="GO:0046872">
    <property type="term" value="F:metal ion binding"/>
    <property type="evidence" value="ECO:0007669"/>
    <property type="project" value="UniProtKB-KW"/>
</dbReference>
<dbReference type="PANTHER" id="PTHR11525">
    <property type="entry name" value="FARNESYL-PYROPHOSPHATE SYNTHETASE"/>
    <property type="match status" value="1"/>
</dbReference>
<dbReference type="OrthoDB" id="10257492at2759"/>
<dbReference type="AlphaFoldDB" id="A0A9K3GE88"/>
<proteinExistence type="inferred from homology"/>
<gene>
    <name evidence="6" type="ORF">KIPB_001586</name>
</gene>
<dbReference type="Pfam" id="PF00348">
    <property type="entry name" value="polyprenyl_synt"/>
    <property type="match status" value="2"/>
</dbReference>
<dbReference type="PANTHER" id="PTHR11525:SF0">
    <property type="entry name" value="FARNESYL PYROPHOSPHATE SYNTHASE"/>
    <property type="match status" value="1"/>
</dbReference>
<keyword evidence="2 5" id="KW-0808">Transferase</keyword>
<accession>A0A9K3GE88</accession>
<dbReference type="GO" id="GO:0004161">
    <property type="term" value="F:dimethylallyltranstransferase activity"/>
    <property type="evidence" value="ECO:0007669"/>
    <property type="project" value="TreeGrafter"/>
</dbReference>
<keyword evidence="4" id="KW-0460">Magnesium</keyword>
<name>A0A9K3GE88_9EUKA</name>
<reference evidence="6 7" key="1">
    <citation type="journal article" date="2018" name="PLoS ONE">
        <title>The draft genome of Kipferlia bialata reveals reductive genome evolution in fornicate parasites.</title>
        <authorList>
            <person name="Tanifuji G."/>
            <person name="Takabayashi S."/>
            <person name="Kume K."/>
            <person name="Takagi M."/>
            <person name="Nakayama T."/>
            <person name="Kamikawa R."/>
            <person name="Inagaki Y."/>
            <person name="Hashimoto T."/>
        </authorList>
    </citation>
    <scope>NUCLEOTIDE SEQUENCE [LARGE SCALE GENOMIC DNA]</scope>
    <source>
        <strain evidence="6">NY0173</strain>
    </source>
</reference>
<dbReference type="InterPro" id="IPR000092">
    <property type="entry name" value="Polyprenyl_synt"/>
</dbReference>
<comment type="caution">
    <text evidence="6">The sequence shown here is derived from an EMBL/GenBank/DDBJ whole genome shotgun (WGS) entry which is preliminary data.</text>
</comment>
<dbReference type="EMBL" id="BDIP01000232">
    <property type="protein sequence ID" value="GIQ80744.1"/>
    <property type="molecule type" value="Genomic_DNA"/>
</dbReference>
<dbReference type="SUPFAM" id="SSF48576">
    <property type="entry name" value="Terpenoid synthases"/>
    <property type="match status" value="2"/>
</dbReference>
<dbReference type="GO" id="GO:0005737">
    <property type="term" value="C:cytoplasm"/>
    <property type="evidence" value="ECO:0007669"/>
    <property type="project" value="TreeGrafter"/>
</dbReference>
<comment type="cofactor">
    <cofactor evidence="1">
        <name>Mg(2+)</name>
        <dbReference type="ChEBI" id="CHEBI:18420"/>
    </cofactor>
</comment>
<comment type="similarity">
    <text evidence="5">Belongs to the FPP/GGPP synthase family.</text>
</comment>
<sequence length="415" mass="45753">MRLEATFECAGHILKSGWEGFLTYVLTDILHLPAEHPKQIDTVKHLLEYNVPGGKGFRALLSIYSFLCYVDGLVEGGLEGFSRHFPVDETIADLSRLGWMHETLQSAFLVIDDVLDNAGTRRSKPSWHVMKGPGRAGFDGFILKGVSSQVASDLERRCSATGLLQVLEHVCMRTCMGELDDTDLAVTGTTLDELRTACPPTLVDSIHYNKTALYTVWFPILSGVLVAQGMLSSVPHLTPRTQHTKSVSMDTSSPVGGAPLPERVLCDEETTPRQLESLNLSQVCIEIGHYFQIQDDYLDVFGDKAVMGKDGCDIREGKVSWCLSTMLHGCEGYEAQELTDTEVSLFASTYGRGSSPAKEDVDAVRKVMTDRGIPEVYAQVSKRYQKDIAAAVLALHPALQPPLTLFLRKLEGRKM</sequence>